<dbReference type="GO" id="GO:0006559">
    <property type="term" value="P:L-phenylalanine catabolic process"/>
    <property type="evidence" value="ECO:0007669"/>
    <property type="project" value="TreeGrafter"/>
</dbReference>
<proteinExistence type="predicted"/>
<reference evidence="2" key="1">
    <citation type="submission" date="2018-12" db="EMBL/GenBank/DDBJ databases">
        <authorList>
            <person name="Syme R.A."/>
            <person name="Farfan-Caceres L."/>
            <person name="Lichtenzveig J."/>
        </authorList>
    </citation>
    <scope>NUCLEOTIDE SEQUENCE</scope>
    <source>
        <strain evidence="2">Al4</strain>
    </source>
</reference>
<dbReference type="Proteomes" id="UP000651452">
    <property type="component" value="Unassembled WGS sequence"/>
</dbReference>
<reference evidence="2" key="2">
    <citation type="submission" date="2020-09" db="EMBL/GenBank/DDBJ databases">
        <title>Reference genome assembly for Australian Ascochyta lentis isolate Al4.</title>
        <authorList>
            <person name="Lee R.C."/>
            <person name="Farfan-Caceres L.M."/>
            <person name="Debler J.W."/>
            <person name="Williams A.H."/>
            <person name="Henares B.M."/>
        </authorList>
    </citation>
    <scope>NUCLEOTIDE SEQUENCE</scope>
    <source>
        <strain evidence="2">Al4</strain>
    </source>
</reference>
<dbReference type="GO" id="GO:0016034">
    <property type="term" value="F:maleylacetoacetate isomerase activity"/>
    <property type="evidence" value="ECO:0007669"/>
    <property type="project" value="TreeGrafter"/>
</dbReference>
<evidence type="ECO:0000313" key="3">
    <source>
        <dbReference type="Proteomes" id="UP000651452"/>
    </source>
</evidence>
<dbReference type="PANTHER" id="PTHR42673">
    <property type="entry name" value="MALEYLACETOACETATE ISOMERASE"/>
    <property type="match status" value="1"/>
</dbReference>
<sequence length="574" mass="64938">MAPAEKPILFHYSASIYSHRVLWYLWLRGIEYDECIQPPVMPRPDLASSIDVSYRRIPIMAVGKDVYIDSRLIISKLESLYPNSTLAPKTAEQAGVRKLLENYSDGGLFNNAVKLMPYWSPGGLIQNKMFLDDRQKLMGGRRMTTENMQAGRPEGLQNMRQAFELMENTFLADGRQWILGTEGLTVADIDAAWPFEWLIVDRGMKGSLPEEQFGEKSYPRTHAWIQRFMSEIKNARGNSANPATLDGKTMSTRVLDATSPAEPVTFDHNDPLDIRAGDMVQVYPSDYGQAHKDRGALVGLTASEVVIRNSKGLHPHFPRWNFRITKITAKPSISPSPSSEKKMPKMRLIYHSFSPYTRKVFMLAHELNLAQYITLEKVVVAPIPIKGWSDNTDDVAVYNPMGKIPCLVTEDVPTGVFDSRVICEYLQELAGVKVKKDKRYWQMKALHACADGIMDAAVLITYEVRIRKERRLYFKEWVEGQKTKIIRGLDRLEVAIKEGILPEPGSVPAPVDEIAVAVATAMTAQMVFLGLEWQKGRPNLQEWMGKWETRGSFVKTPPTKDWDVETKAGNVSRL</sequence>
<dbReference type="OrthoDB" id="202840at2759"/>
<accession>A0A8H7J634</accession>
<dbReference type="InterPro" id="IPR004045">
    <property type="entry name" value="Glutathione_S-Trfase_N"/>
</dbReference>
<dbReference type="PANTHER" id="PTHR42673:SF4">
    <property type="entry name" value="MALEYLACETOACETATE ISOMERASE"/>
    <property type="match status" value="1"/>
</dbReference>
<dbReference type="GO" id="GO:0006749">
    <property type="term" value="P:glutathione metabolic process"/>
    <property type="evidence" value="ECO:0007669"/>
    <property type="project" value="TreeGrafter"/>
</dbReference>
<evidence type="ECO:0000313" key="2">
    <source>
        <dbReference type="EMBL" id="KAF9698775.1"/>
    </source>
</evidence>
<dbReference type="GO" id="GO:0004364">
    <property type="term" value="F:glutathione transferase activity"/>
    <property type="evidence" value="ECO:0007669"/>
    <property type="project" value="TreeGrafter"/>
</dbReference>
<dbReference type="Pfam" id="PF13409">
    <property type="entry name" value="GST_N_2"/>
    <property type="match status" value="1"/>
</dbReference>
<dbReference type="PROSITE" id="PS50404">
    <property type="entry name" value="GST_NTER"/>
    <property type="match status" value="1"/>
</dbReference>
<feature type="domain" description="GST N-terminal" evidence="1">
    <location>
        <begin position="344"/>
        <end position="434"/>
    </location>
</feature>
<dbReference type="SUPFAM" id="SSF47616">
    <property type="entry name" value="GST C-terminal domain-like"/>
    <property type="match status" value="1"/>
</dbReference>
<dbReference type="Gene3D" id="3.40.30.110">
    <property type="match status" value="2"/>
</dbReference>
<name>A0A8H7J634_9PLEO</name>
<gene>
    <name evidence="2" type="ORF">EKO04_002725</name>
</gene>
<dbReference type="InterPro" id="IPR058268">
    <property type="entry name" value="DUF7962"/>
</dbReference>
<evidence type="ECO:0000259" key="1">
    <source>
        <dbReference type="PROSITE" id="PS50404"/>
    </source>
</evidence>
<dbReference type="CDD" id="cd00570">
    <property type="entry name" value="GST_N_family"/>
    <property type="match status" value="1"/>
</dbReference>
<dbReference type="InterPro" id="IPR036282">
    <property type="entry name" value="Glutathione-S-Trfase_C_sf"/>
</dbReference>
<comment type="caution">
    <text evidence="2">The sequence shown here is derived from an EMBL/GenBank/DDBJ whole genome shotgun (WGS) entry which is preliminary data.</text>
</comment>
<dbReference type="Gene3D" id="3.40.30.10">
    <property type="entry name" value="Glutaredoxin"/>
    <property type="match status" value="1"/>
</dbReference>
<dbReference type="SUPFAM" id="SSF52833">
    <property type="entry name" value="Thioredoxin-like"/>
    <property type="match status" value="2"/>
</dbReference>
<dbReference type="Pfam" id="PF13417">
    <property type="entry name" value="GST_N_3"/>
    <property type="match status" value="1"/>
</dbReference>
<dbReference type="InterPro" id="IPR036249">
    <property type="entry name" value="Thioredoxin-like_sf"/>
</dbReference>
<dbReference type="CDD" id="cd00299">
    <property type="entry name" value="GST_C_family"/>
    <property type="match status" value="1"/>
</dbReference>
<organism evidence="2 3">
    <name type="scientific">Ascochyta lentis</name>
    <dbReference type="NCBI Taxonomy" id="205686"/>
    <lineage>
        <taxon>Eukaryota</taxon>
        <taxon>Fungi</taxon>
        <taxon>Dikarya</taxon>
        <taxon>Ascomycota</taxon>
        <taxon>Pezizomycotina</taxon>
        <taxon>Dothideomycetes</taxon>
        <taxon>Pleosporomycetidae</taxon>
        <taxon>Pleosporales</taxon>
        <taxon>Pleosporineae</taxon>
        <taxon>Didymellaceae</taxon>
        <taxon>Ascochyta</taxon>
    </lineage>
</organism>
<dbReference type="Pfam" id="PF25907">
    <property type="entry name" value="DUF7962"/>
    <property type="match status" value="1"/>
</dbReference>
<protein>
    <recommendedName>
        <fullName evidence="1">GST N-terminal domain-containing protein</fullName>
    </recommendedName>
</protein>
<dbReference type="EMBL" id="RZGK01000005">
    <property type="protein sequence ID" value="KAF9698775.1"/>
    <property type="molecule type" value="Genomic_DNA"/>
</dbReference>
<dbReference type="Gene3D" id="1.20.1050.10">
    <property type="match status" value="1"/>
</dbReference>
<dbReference type="AlphaFoldDB" id="A0A8H7J634"/>
<keyword evidence="3" id="KW-1185">Reference proteome</keyword>